<dbReference type="EMBL" id="JAHLJV010000060">
    <property type="protein sequence ID" value="KAK1579974.1"/>
    <property type="molecule type" value="Genomic_DNA"/>
</dbReference>
<gene>
    <name evidence="1" type="ORF">LY79DRAFT_672170</name>
</gene>
<comment type="caution">
    <text evidence="1">The sequence shown here is derived from an EMBL/GenBank/DDBJ whole genome shotgun (WGS) entry which is preliminary data.</text>
</comment>
<dbReference type="RefSeq" id="XP_060411052.1">
    <property type="nucleotide sequence ID" value="XM_060564015.1"/>
</dbReference>
<reference evidence="1" key="1">
    <citation type="submission" date="2021-06" db="EMBL/GenBank/DDBJ databases">
        <title>Comparative genomics, transcriptomics and evolutionary studies reveal genomic signatures of adaptation to plant cell wall in hemibiotrophic fungi.</title>
        <authorList>
            <consortium name="DOE Joint Genome Institute"/>
            <person name="Baroncelli R."/>
            <person name="Diaz J.F."/>
            <person name="Benocci T."/>
            <person name="Peng M."/>
            <person name="Battaglia E."/>
            <person name="Haridas S."/>
            <person name="Andreopoulos W."/>
            <person name="Labutti K."/>
            <person name="Pangilinan J."/>
            <person name="Floch G.L."/>
            <person name="Makela M.R."/>
            <person name="Henrissat B."/>
            <person name="Grigoriev I.V."/>
            <person name="Crouch J.A."/>
            <person name="De Vries R.P."/>
            <person name="Sukno S.A."/>
            <person name="Thon M.R."/>
        </authorList>
    </citation>
    <scope>NUCLEOTIDE SEQUENCE</scope>
    <source>
        <strain evidence="1">CBS 125086</strain>
    </source>
</reference>
<evidence type="ECO:0000313" key="2">
    <source>
        <dbReference type="Proteomes" id="UP001230504"/>
    </source>
</evidence>
<protein>
    <submittedName>
        <fullName evidence="1">Uncharacterized protein</fullName>
    </submittedName>
</protein>
<organism evidence="1 2">
    <name type="scientific">Colletotrichum navitas</name>
    <dbReference type="NCBI Taxonomy" id="681940"/>
    <lineage>
        <taxon>Eukaryota</taxon>
        <taxon>Fungi</taxon>
        <taxon>Dikarya</taxon>
        <taxon>Ascomycota</taxon>
        <taxon>Pezizomycotina</taxon>
        <taxon>Sordariomycetes</taxon>
        <taxon>Hypocreomycetidae</taxon>
        <taxon>Glomerellales</taxon>
        <taxon>Glomerellaceae</taxon>
        <taxon>Colletotrichum</taxon>
        <taxon>Colletotrichum graminicola species complex</taxon>
    </lineage>
</organism>
<dbReference type="AlphaFoldDB" id="A0AAD8PTV1"/>
<accession>A0AAD8PTV1</accession>
<keyword evidence="2" id="KW-1185">Reference proteome</keyword>
<proteinExistence type="predicted"/>
<name>A0AAD8PTV1_9PEZI</name>
<dbReference type="GeneID" id="85448255"/>
<evidence type="ECO:0000313" key="1">
    <source>
        <dbReference type="EMBL" id="KAK1579974.1"/>
    </source>
</evidence>
<dbReference type="Proteomes" id="UP001230504">
    <property type="component" value="Unassembled WGS sequence"/>
</dbReference>
<sequence>MRREYTCLNLTKTSDMWPALSGLAHETAELDLMWRVVAVADWRHQRANVLKQGWIAPSWS</sequence>